<name>A0A285UQ79_9HYPH</name>
<evidence type="ECO:0000313" key="3">
    <source>
        <dbReference type="Proteomes" id="UP000219167"/>
    </source>
</evidence>
<proteinExistence type="predicted"/>
<protein>
    <submittedName>
        <fullName evidence="2">DNA-binding CsgD family transcriptional regulator</fullName>
    </submittedName>
</protein>
<dbReference type="GO" id="GO:0003677">
    <property type="term" value="F:DNA binding"/>
    <property type="evidence" value="ECO:0007669"/>
    <property type="project" value="UniProtKB-KW"/>
</dbReference>
<dbReference type="GO" id="GO:0006355">
    <property type="term" value="P:regulation of DNA-templated transcription"/>
    <property type="evidence" value="ECO:0007669"/>
    <property type="project" value="InterPro"/>
</dbReference>
<organism evidence="2 3">
    <name type="scientific">Rhizobium subbaraonis</name>
    <dbReference type="NCBI Taxonomy" id="908946"/>
    <lineage>
        <taxon>Bacteria</taxon>
        <taxon>Pseudomonadati</taxon>
        <taxon>Pseudomonadota</taxon>
        <taxon>Alphaproteobacteria</taxon>
        <taxon>Hyphomicrobiales</taxon>
        <taxon>Rhizobiaceae</taxon>
        <taxon>Rhizobium/Agrobacterium group</taxon>
        <taxon>Rhizobium</taxon>
    </lineage>
</organism>
<dbReference type="OrthoDB" id="7444822at2"/>
<gene>
    <name evidence="2" type="ORF">SAMN05892877_1123</name>
</gene>
<feature type="domain" description="HTH luxR-type" evidence="1">
    <location>
        <begin position="316"/>
        <end position="343"/>
    </location>
</feature>
<dbReference type="SMART" id="SM00421">
    <property type="entry name" value="HTH_LUXR"/>
    <property type="match status" value="1"/>
</dbReference>
<dbReference type="SUPFAM" id="SSF46894">
    <property type="entry name" value="C-terminal effector domain of the bipartite response regulators"/>
    <property type="match status" value="1"/>
</dbReference>
<dbReference type="InterPro" id="IPR016032">
    <property type="entry name" value="Sig_transdc_resp-reg_C-effctor"/>
</dbReference>
<dbReference type="EMBL" id="OBQD01000012">
    <property type="protein sequence ID" value="SOC43992.1"/>
    <property type="molecule type" value="Genomic_DNA"/>
</dbReference>
<evidence type="ECO:0000313" key="2">
    <source>
        <dbReference type="EMBL" id="SOC43992.1"/>
    </source>
</evidence>
<dbReference type="Proteomes" id="UP000219167">
    <property type="component" value="Unassembled WGS sequence"/>
</dbReference>
<dbReference type="RefSeq" id="WP_097141360.1">
    <property type="nucleotide sequence ID" value="NZ_OBQD01000012.1"/>
</dbReference>
<dbReference type="AlphaFoldDB" id="A0A285UQ79"/>
<accession>A0A285UQ79</accession>
<evidence type="ECO:0000259" key="1">
    <source>
        <dbReference type="PROSITE" id="PS00622"/>
    </source>
</evidence>
<sequence length="365" mass="39219">MADMEHPSSLVDSIYEAAVLPSLWPGVIEKVAAATGSFGGSLFTVGPNHSAVAASENCVEHLDALLKGHWSAINIRAQRVVAMAEMGFVSDEDFASPEEIAHHPIYTEFLRPRGLGWTAATHIMGAGDDIAIFSIDRRHAQGAFDRDAIAFLDTLRPHISRAVLLASKFQAQAVTGSLQGLQTVGIPAAAIDARGRVRLMNEPFSRLQSQIGAGALDQIRVADEAANRLLRRALGEADLHNGAPMSIGVRGTGDEAPFVLHLTPLRGQGRDVFSGVAFIVAIVPLTQPGLPFRLLVQRLYDFTPAEARVAENLVAGRSAAQIALLYRISQETVRTQTKSILAKTGISRQAEFVARFSSFRNVASE</sequence>
<dbReference type="InterPro" id="IPR000792">
    <property type="entry name" value="Tscrpt_reg_LuxR_C"/>
</dbReference>
<keyword evidence="3" id="KW-1185">Reference proteome</keyword>
<dbReference type="InterPro" id="IPR036388">
    <property type="entry name" value="WH-like_DNA-bd_sf"/>
</dbReference>
<dbReference type="Gene3D" id="1.10.10.10">
    <property type="entry name" value="Winged helix-like DNA-binding domain superfamily/Winged helix DNA-binding domain"/>
    <property type="match status" value="1"/>
</dbReference>
<reference evidence="2 3" key="1">
    <citation type="submission" date="2017-08" db="EMBL/GenBank/DDBJ databases">
        <authorList>
            <person name="de Groot N.N."/>
        </authorList>
    </citation>
    <scope>NUCLEOTIDE SEQUENCE [LARGE SCALE GENOMIC DNA]</scope>
    <source>
        <strain evidence="2 3">JC85</strain>
    </source>
</reference>
<dbReference type="PROSITE" id="PS00622">
    <property type="entry name" value="HTH_LUXR_1"/>
    <property type="match status" value="1"/>
</dbReference>
<keyword evidence="2" id="KW-0238">DNA-binding</keyword>